<name>A0A124EPT8_9MYCO</name>
<protein>
    <recommendedName>
        <fullName evidence="4">Secreted protein</fullName>
    </recommendedName>
</protein>
<sequence>MIRQLLAAAAIAGAAICAAPLASADDTDYPDTPGRYASDVPGMNYDAHLTGPCFNLERFTFGRGPGGEVLQCRWIENQWPPIPTTQGFWQASYELFGVQDVGAPCPKPQAAAQTPDGRPMLCLGARGWQPGFFTREGFFPR</sequence>
<feature type="signal peptide" evidence="1">
    <location>
        <begin position="1"/>
        <end position="24"/>
    </location>
</feature>
<keyword evidence="3" id="KW-1185">Reference proteome</keyword>
<organism evidence="2 3">
    <name type="scientific">Mycobacterium lehmannii</name>
    <dbReference type="NCBI Taxonomy" id="2048550"/>
    <lineage>
        <taxon>Bacteria</taxon>
        <taxon>Bacillati</taxon>
        <taxon>Actinomycetota</taxon>
        <taxon>Actinomycetes</taxon>
        <taxon>Mycobacteriales</taxon>
        <taxon>Mycobacteriaceae</taxon>
        <taxon>Mycobacterium</taxon>
    </lineage>
</organism>
<dbReference type="AlphaFoldDB" id="A0A124EPT8"/>
<dbReference type="RefSeq" id="WP_064395338.1">
    <property type="nucleotide sequence ID" value="NZ_LQIR01000012.1"/>
</dbReference>
<gene>
    <name evidence="2" type="ORF">AU192_02475</name>
</gene>
<evidence type="ECO:0008006" key="4">
    <source>
        <dbReference type="Google" id="ProtNLM"/>
    </source>
</evidence>
<dbReference type="Proteomes" id="UP000053707">
    <property type="component" value="Unassembled WGS sequence"/>
</dbReference>
<evidence type="ECO:0000256" key="1">
    <source>
        <dbReference type="SAM" id="SignalP"/>
    </source>
</evidence>
<reference evidence="2 3" key="1">
    <citation type="submission" date="2016-01" db="EMBL/GenBank/DDBJ databases">
        <authorList>
            <consortium name="TB Trials Study Group"/>
            <person name="Sutton G."/>
            <person name="Brinkac L."/>
            <person name="Sanka R."/>
            <person name="Adams M."/>
            <person name="Lau E.L."/>
            <person name="Macaden R."/>
            <person name="Grewal H.M.S."/>
        </authorList>
    </citation>
    <scope>NUCLEOTIDE SEQUENCE [LARGE SCALE GENOMIC DNA]</scope>
    <source>
        <strain evidence="2 3">IS-1744</strain>
    </source>
</reference>
<comment type="caution">
    <text evidence="2">The sequence shown here is derived from an EMBL/GenBank/DDBJ whole genome shotgun (WGS) entry which is preliminary data.</text>
</comment>
<feature type="chain" id="PRO_5007171157" description="Secreted protein" evidence="1">
    <location>
        <begin position="25"/>
        <end position="141"/>
    </location>
</feature>
<dbReference type="EMBL" id="LQIR01000012">
    <property type="protein sequence ID" value="KUI17750.1"/>
    <property type="molecule type" value="Genomic_DNA"/>
</dbReference>
<evidence type="ECO:0000313" key="3">
    <source>
        <dbReference type="Proteomes" id="UP000053707"/>
    </source>
</evidence>
<accession>A0A124EPT8</accession>
<evidence type="ECO:0000313" key="2">
    <source>
        <dbReference type="EMBL" id="KUI17750.1"/>
    </source>
</evidence>
<keyword evidence="1" id="KW-0732">Signal</keyword>
<proteinExistence type="predicted"/>